<protein>
    <submittedName>
        <fullName evidence="1">Uncharacterized protein</fullName>
    </submittedName>
</protein>
<proteinExistence type="predicted"/>
<organism evidence="1 2">
    <name type="scientific">Hyalomma asiaticum</name>
    <name type="common">Tick</name>
    <dbReference type="NCBI Taxonomy" id="266040"/>
    <lineage>
        <taxon>Eukaryota</taxon>
        <taxon>Metazoa</taxon>
        <taxon>Ecdysozoa</taxon>
        <taxon>Arthropoda</taxon>
        <taxon>Chelicerata</taxon>
        <taxon>Arachnida</taxon>
        <taxon>Acari</taxon>
        <taxon>Parasitiformes</taxon>
        <taxon>Ixodida</taxon>
        <taxon>Ixodoidea</taxon>
        <taxon>Ixodidae</taxon>
        <taxon>Hyalomminae</taxon>
        <taxon>Hyalomma</taxon>
    </lineage>
</organism>
<sequence>MSRSSPSASPDAPAEEARAAAPEAEPPVAWASQAPHGDVVVDDDGVVVVEPRAVEQVRTVTVSTLTRVHGAEFEQRALRSARRQETNEHRLQQRRSPDACGEADNDAVTRSGREEAHEDEEGSSRQSLLLFVVATAILVICMVAGFISIALLEQIERRKKRASIDTPDFD</sequence>
<dbReference type="Proteomes" id="UP000821845">
    <property type="component" value="Chromosome 4"/>
</dbReference>
<evidence type="ECO:0000313" key="2">
    <source>
        <dbReference type="Proteomes" id="UP000821845"/>
    </source>
</evidence>
<comment type="caution">
    <text evidence="1">The sequence shown here is derived from an EMBL/GenBank/DDBJ whole genome shotgun (WGS) entry which is preliminary data.</text>
</comment>
<reference evidence="1" key="1">
    <citation type="submission" date="2020-05" db="EMBL/GenBank/DDBJ databases">
        <title>Large-scale comparative analyses of tick genomes elucidate their genetic diversity and vector capacities.</title>
        <authorList>
            <person name="Jia N."/>
            <person name="Wang J."/>
            <person name="Shi W."/>
            <person name="Du L."/>
            <person name="Sun Y."/>
            <person name="Zhan W."/>
            <person name="Jiang J."/>
            <person name="Wang Q."/>
            <person name="Zhang B."/>
            <person name="Ji P."/>
            <person name="Sakyi L.B."/>
            <person name="Cui X."/>
            <person name="Yuan T."/>
            <person name="Jiang B."/>
            <person name="Yang W."/>
            <person name="Lam T.T.-Y."/>
            <person name="Chang Q."/>
            <person name="Ding S."/>
            <person name="Wang X."/>
            <person name="Zhu J."/>
            <person name="Ruan X."/>
            <person name="Zhao L."/>
            <person name="Wei J."/>
            <person name="Que T."/>
            <person name="Du C."/>
            <person name="Cheng J."/>
            <person name="Dai P."/>
            <person name="Han X."/>
            <person name="Huang E."/>
            <person name="Gao Y."/>
            <person name="Liu J."/>
            <person name="Shao H."/>
            <person name="Ye R."/>
            <person name="Li L."/>
            <person name="Wei W."/>
            <person name="Wang X."/>
            <person name="Wang C."/>
            <person name="Yang T."/>
            <person name="Huo Q."/>
            <person name="Li W."/>
            <person name="Guo W."/>
            <person name="Chen H."/>
            <person name="Zhou L."/>
            <person name="Ni X."/>
            <person name="Tian J."/>
            <person name="Zhou Y."/>
            <person name="Sheng Y."/>
            <person name="Liu T."/>
            <person name="Pan Y."/>
            <person name="Xia L."/>
            <person name="Li J."/>
            <person name="Zhao F."/>
            <person name="Cao W."/>
        </authorList>
    </citation>
    <scope>NUCLEOTIDE SEQUENCE</scope>
    <source>
        <strain evidence="1">Hyas-2018</strain>
    </source>
</reference>
<dbReference type="EMBL" id="CM023484">
    <property type="protein sequence ID" value="KAH6933285.1"/>
    <property type="molecule type" value="Genomic_DNA"/>
</dbReference>
<name>A0ACB7SFA2_HYAAI</name>
<keyword evidence="2" id="KW-1185">Reference proteome</keyword>
<gene>
    <name evidence="1" type="ORF">HPB50_013998</name>
</gene>
<evidence type="ECO:0000313" key="1">
    <source>
        <dbReference type="EMBL" id="KAH6933285.1"/>
    </source>
</evidence>
<accession>A0ACB7SFA2</accession>